<dbReference type="GO" id="GO:0008270">
    <property type="term" value="F:zinc ion binding"/>
    <property type="evidence" value="ECO:0007669"/>
    <property type="project" value="UniProtKB-KW"/>
</dbReference>
<keyword evidence="1" id="KW-0862">Zinc</keyword>
<feature type="compositionally biased region" description="Polar residues" evidence="2">
    <location>
        <begin position="2077"/>
        <end position="2095"/>
    </location>
</feature>
<evidence type="ECO:0000259" key="3">
    <source>
        <dbReference type="PROSITE" id="PS50157"/>
    </source>
</evidence>
<accession>A0A0L8FKY2</accession>
<feature type="region of interest" description="Disordered" evidence="2">
    <location>
        <begin position="1171"/>
        <end position="1190"/>
    </location>
</feature>
<gene>
    <name evidence="4" type="ORF">OCBIM_22015704mg</name>
</gene>
<feature type="region of interest" description="Disordered" evidence="2">
    <location>
        <begin position="1747"/>
        <end position="1799"/>
    </location>
</feature>
<feature type="compositionally biased region" description="Basic residues" evidence="2">
    <location>
        <begin position="1964"/>
        <end position="1977"/>
    </location>
</feature>
<sequence length="2290" mass="252039">MAQMETAFPDAKLPVPSYVMESSSNHPCHRLSIPAARLFWCRHCMQIFEDPITRWRHSKTCLNSSSRNVKKDRDGRTMQVFVNADNLSHRQREENKLKSVSRGVGTGKSPNADLRCRICKKTFLSIEEMRTHVRTPCRKRPSMGIAKHKYTARHKDMCAPIQIPDSTSEIIYIKDGHQTVFSLESQSSQPEGIKTEPIEPQPSNFKENAFQYGSCGEENVIIIPDTFDNTSNLNTIEQTVEITAVEMVPPVVSKGEDIMKQCCKCKENKENNVRKRKRVIPKEIEERPNLKTNVTSSPKGDQQISPAPLPSVTETPPKDVPDDVESSMVKIAKVMKDLEDLLLKQPTTENEIDEKIEEFPSDDSKGLVTDNLPNDVITQLCEDAPEKVEIPPDKDVSSDENTESCLKDLLFTSVKMKNQVKLSPKNVKSINLSAVSPQKTSNSNSKCTVRNDLNKSRLSPVPQDNLCLDLFMPVNACSVTLPDPLLDIKNGMPAEVLLDETTSTKPPVAAALLESIPSRDSAELKEENKLPSYIFEGDFLPLQEHSDVLFEESTIDEKQSSEESIIQPVEEVAEVKDCLSSSAVMVATENEQPLEKVYQDKALVSTVSEPLIKESSVSEMISSEIPVEEIQTIPNEAQVTSFDSASDKMTEDDISKVKEHKEVVQQSDLHLQDQQSDPHVEDQQPDDVQLKDQQPDDVQLKDQQPDDVQLKDQQPDDVQLKDQQPDDVQLKDQQPDDVQLKDQQPDDVQLKDQQPDDVQLKDQQPELQMEEPQAKENQAKGYQVREQPEEHQMEESKVEECKMEEHMVEKPYIKYHHKELHQIEEVDEIPDREEELEFQEEESSLQKEGKHFSGKHERETKLQKSPKLYKCKACGNTFKTAPALQKHSRVPCKVKHTRSLCQKILRPKRPCAKIEKKPVKKKVVKPPKRPKLMVPIVPITRPEVARPATPKRPRRFSRRKRRKSSFIDEQKRILPFVNVLMSELSVKDLFFYKLGLINNSCKPTTSTPEIMSETLSICKLGKDKSLIVRRTSADLPPFDNNLEMTNSSVHSVDSALISGVFNDCSLPEGKRIPAVDNSYMPVLESTTSATVEDYFELESHQSQGHSKNDIEVAAASSVEISVPQANKKTSKSDSNCQNQPSVLCKEENISLKKDSDLSSVTCDLKDSFTTDDKNKTCTDSDQSEPESLPVFHTSDSVKLLRKKLQQECSNPISIVAQGSRNQHLSTEELRKPPTLDSSSDDAKSKTKKHTVFEGDQYLTQKSEQQTTIEKIDNSSVNDSKKRTQTGKEPSNSSAVSSDISPLVSNETIAQSNSLANQSRNFSLSNSLSLLVSRLKDATGITPATDNNSVFHSKSDLDSENKSSDVNSEKESSTSLPPSDIVDKNVRTEWLGVCLPSQMSPNMPAADSPTSDKHLDSEHLVDKHKPSNDVSVSLCSTQPLHIETSNSLSKKLDVSHSAKQRHFSDIFGNEKSSLVEKDNSNDQHCQISPSKERSKRHFTDFLSSLSENSVNNAQHPEPTHLPECTLSGRDNISKTCGNSSSNQIAKRSDTDPCVSCQHAADTAQNVNQTCHNARAVPEEAKNPMVDVNKSPQISPVKKRTHCYCGSAVTSVSIEPPNAMHRSQCPCHQHQVSNPLEPSSADAESISKGCLHTDNVSDSVISSFDACAQGCPLKIQDNTLLPDNTRAAAHVLSLRHRVSDFVSIPSSSVHMNMAWSTNVCRAALSVDSSGDPCAFPKQTTLCVPLNSSTKTGGGTESPLQNSSLQHHHFRHHHHHHSCTPTTSPTSSTSSSSTSTSSSSSLSSCVTSVSSSTATICSTTTTSSSTATSSKDVHKPNITLNADSITEVPDKKLTPTLCVAARNSTGHSNDCCSTATNALTIVVENTDSSTTASNTNDVAVTASCSESSSSDTQTKCNCSGKFCLPRQKLKGALCLGNNEDKLSVFCNCTSNNSSSSINNNNNNNNLHQHHLHHHHNHHHNCNSNTASSFLNAKGPLIPESVACLCSKRLETRSAVLKGESNVMSCKNPFQSRVIPSSVICVKRSLNPRISVATQTESSFLKEVKVVPAVSSTSETTKTCDSIKVTTDPSRSSSLQTCPKQIPEPSSLEQQLTSEEVVQEEILLDANTLPVVGETLINNQLPATGSEEIQYDTERKDSPVSNSLICASDSTQLTCSGKASNSVGSSPTNISTSIGATELMAVSSVGSESNVYVQYVGEFDPSLLPEEVTFVIIQGDSGEGVPVADGQSLIIEGSGFEEPTDGTSVPLQANIPVAYALQQREDIAGDSECIVSEM</sequence>
<feature type="region of interest" description="Disordered" evidence="2">
    <location>
        <begin position="663"/>
        <end position="798"/>
    </location>
</feature>
<feature type="region of interest" description="Disordered" evidence="2">
    <location>
        <begin position="1396"/>
        <end position="1415"/>
    </location>
</feature>
<keyword evidence="1" id="KW-0863">Zinc-finger</keyword>
<dbReference type="PROSITE" id="PS50157">
    <property type="entry name" value="ZINC_FINGER_C2H2_2"/>
    <property type="match status" value="2"/>
</dbReference>
<feature type="region of interest" description="Disordered" evidence="2">
    <location>
        <begin position="1956"/>
        <end position="1977"/>
    </location>
</feature>
<reference evidence="4" key="1">
    <citation type="submission" date="2015-07" db="EMBL/GenBank/DDBJ databases">
        <title>MeaNS - Measles Nucleotide Surveillance Program.</title>
        <authorList>
            <person name="Tran T."/>
            <person name="Druce J."/>
        </authorList>
    </citation>
    <scope>NUCLEOTIDE SEQUENCE</scope>
    <source>
        <strain evidence="4">UCB-OBI-ISO-001</strain>
        <tissue evidence="4">Gonad</tissue>
    </source>
</reference>
<feature type="compositionally biased region" description="Basic and acidic residues" evidence="2">
    <location>
        <begin position="676"/>
        <end position="764"/>
    </location>
</feature>
<feature type="compositionally biased region" description="Basic and acidic residues" evidence="2">
    <location>
        <begin position="280"/>
        <end position="289"/>
    </location>
</feature>
<keyword evidence="1" id="KW-0479">Metal-binding</keyword>
<feature type="region of interest" description="Disordered" evidence="2">
    <location>
        <begin position="1213"/>
        <end position="1301"/>
    </location>
</feature>
<dbReference type="InterPro" id="IPR013087">
    <property type="entry name" value="Znf_C2H2_type"/>
</dbReference>
<feature type="compositionally biased region" description="Basic and acidic residues" evidence="2">
    <location>
        <begin position="786"/>
        <end position="798"/>
    </location>
</feature>
<feature type="region of interest" description="Disordered" evidence="2">
    <location>
        <begin position="838"/>
        <end position="864"/>
    </location>
</feature>
<name>A0A0L8FKY2_OCTBM</name>
<feature type="compositionally biased region" description="Basic and acidic residues" evidence="2">
    <location>
        <begin position="844"/>
        <end position="862"/>
    </location>
</feature>
<feature type="domain" description="C2H2-type" evidence="3">
    <location>
        <begin position="869"/>
        <end position="897"/>
    </location>
</feature>
<feature type="region of interest" description="Disordered" evidence="2">
    <location>
        <begin position="945"/>
        <end position="964"/>
    </location>
</feature>
<feature type="domain" description="C2H2-type" evidence="3">
    <location>
        <begin position="114"/>
        <end position="141"/>
    </location>
</feature>
<feature type="compositionally biased region" description="Polar residues" evidence="2">
    <location>
        <begin position="1213"/>
        <end position="1224"/>
    </location>
</feature>
<protein>
    <recommendedName>
        <fullName evidence="3">C2H2-type domain-containing protein</fullName>
    </recommendedName>
</protein>
<feature type="region of interest" description="Disordered" evidence="2">
    <location>
        <begin position="274"/>
        <end position="322"/>
    </location>
</feature>
<dbReference type="OrthoDB" id="6160599at2759"/>
<feature type="compositionally biased region" description="Polar residues" evidence="2">
    <location>
        <begin position="290"/>
        <end position="305"/>
    </location>
</feature>
<proteinExistence type="predicted"/>
<feature type="compositionally biased region" description="Polar residues" evidence="2">
    <location>
        <begin position="1257"/>
        <end position="1277"/>
    </location>
</feature>
<evidence type="ECO:0000313" key="4">
    <source>
        <dbReference type="EMBL" id="KOF65366.1"/>
    </source>
</evidence>
<evidence type="ECO:0000256" key="1">
    <source>
        <dbReference type="PROSITE-ProRule" id="PRU00042"/>
    </source>
</evidence>
<feature type="compositionally biased region" description="Basic and acidic residues" evidence="2">
    <location>
        <begin position="1352"/>
        <end position="1371"/>
    </location>
</feature>
<feature type="compositionally biased region" description="Low complexity" evidence="2">
    <location>
        <begin position="1776"/>
        <end position="1799"/>
    </location>
</feature>
<feature type="region of interest" description="Disordered" evidence="2">
    <location>
        <begin position="2077"/>
        <end position="2107"/>
    </location>
</feature>
<organism evidence="4">
    <name type="scientific">Octopus bimaculoides</name>
    <name type="common">California two-spotted octopus</name>
    <dbReference type="NCBI Taxonomy" id="37653"/>
    <lineage>
        <taxon>Eukaryota</taxon>
        <taxon>Metazoa</taxon>
        <taxon>Spiralia</taxon>
        <taxon>Lophotrochozoa</taxon>
        <taxon>Mollusca</taxon>
        <taxon>Cephalopoda</taxon>
        <taxon>Coleoidea</taxon>
        <taxon>Octopodiformes</taxon>
        <taxon>Octopoda</taxon>
        <taxon>Incirrata</taxon>
        <taxon>Octopodidae</taxon>
        <taxon>Octopus</taxon>
    </lineage>
</organism>
<feature type="compositionally biased region" description="Basic residues" evidence="2">
    <location>
        <begin position="949"/>
        <end position="964"/>
    </location>
</feature>
<feature type="compositionally biased region" description="Basic residues" evidence="2">
    <location>
        <begin position="1763"/>
        <end position="1775"/>
    </location>
</feature>
<dbReference type="SMART" id="SM00355">
    <property type="entry name" value="ZnF_C2H2"/>
    <property type="match status" value="2"/>
</dbReference>
<dbReference type="EMBL" id="KQ429490">
    <property type="protein sequence ID" value="KOF65367.1"/>
    <property type="molecule type" value="Genomic_DNA"/>
</dbReference>
<feature type="compositionally biased region" description="Low complexity" evidence="2">
    <location>
        <begin position="665"/>
        <end position="675"/>
    </location>
</feature>
<dbReference type="EMBL" id="KQ429490">
    <property type="protein sequence ID" value="KOF65366.1"/>
    <property type="molecule type" value="Genomic_DNA"/>
</dbReference>
<feature type="compositionally biased region" description="Polar residues" evidence="2">
    <location>
        <begin position="1341"/>
        <end position="1351"/>
    </location>
</feature>
<feature type="compositionally biased region" description="Polar residues" evidence="2">
    <location>
        <begin position="1286"/>
        <end position="1301"/>
    </location>
</feature>
<feature type="region of interest" description="Disordered" evidence="2">
    <location>
        <begin position="1340"/>
        <end position="1380"/>
    </location>
</feature>
<evidence type="ECO:0000256" key="2">
    <source>
        <dbReference type="SAM" id="MobiDB-lite"/>
    </source>
</evidence>